<dbReference type="AlphaFoldDB" id="A0A4P2VMN2"/>
<dbReference type="EMBL" id="AP018732">
    <property type="protein sequence ID" value="BBE42258.1"/>
    <property type="molecule type" value="Genomic_DNA"/>
</dbReference>
<feature type="transmembrane region" description="Helical" evidence="1">
    <location>
        <begin position="283"/>
        <end position="302"/>
    </location>
</feature>
<feature type="transmembrane region" description="Helical" evidence="1">
    <location>
        <begin position="143"/>
        <end position="166"/>
    </location>
</feature>
<evidence type="ECO:0000313" key="3">
    <source>
        <dbReference type="Proteomes" id="UP000509448"/>
    </source>
</evidence>
<evidence type="ECO:0000256" key="1">
    <source>
        <dbReference type="SAM" id="Phobius"/>
    </source>
</evidence>
<feature type="transmembrane region" description="Helical" evidence="1">
    <location>
        <begin position="322"/>
        <end position="343"/>
    </location>
</feature>
<keyword evidence="1" id="KW-1133">Transmembrane helix</keyword>
<protein>
    <submittedName>
        <fullName evidence="2">Manganese transport protein MntH</fullName>
    </submittedName>
</protein>
<sequence>MMALLALALTAPLFFVHEVAGSLGPASGMGIGGAVRKLYGRRSATTLTYISLMAMSDVVGYIAQYSGIALALQLLGLPTILDFLIALPVTVAMAHRSGSWRVRALLLALSIFLVGAVMASAFMSHPVTTCMGYMRMPRIDASFYYMTAALVGATISPWSVAFHSGARRLRVESRALRLEVLAGALASQLIVAVAIMDGAAGGGASPSGIQDLLRPLGNAAPYLLGAAFIGGSLLAISAIALTSSWRVLGAGAKRGALAFELVPIVEGAVAASVVALVHDPLALLVGSMVAVTLILLPQLYILGRVASEEMMGSYRLRGPRALAYWISAAFVALSGALAVIMTVA</sequence>
<keyword evidence="1" id="KW-0472">Membrane</keyword>
<keyword evidence="3" id="KW-1185">Reference proteome</keyword>
<feature type="transmembrane region" description="Helical" evidence="1">
    <location>
        <begin position="104"/>
        <end position="123"/>
    </location>
</feature>
<name>A0A4P2VMN2_9ARCH</name>
<reference evidence="2 3" key="1">
    <citation type="journal article" date="2019" name="ISME J.">
        <title>Isolation and characterization of a thermophilic sulfur- and iron-reducing thaumarchaeote from a terrestrial acidic hot spring.</title>
        <authorList>
            <person name="Kato S."/>
            <person name="Itoh T."/>
            <person name="Yuki M."/>
            <person name="Nagamori M."/>
            <person name="Ohnishi M."/>
            <person name="Uematsu K."/>
            <person name="Suzuki K."/>
            <person name="Takashina T."/>
            <person name="Ohkuma M."/>
        </authorList>
    </citation>
    <scope>NUCLEOTIDE SEQUENCE [LARGE SCALE GENOMIC DNA]</scope>
    <source>
        <strain evidence="2 3">NAS-02</strain>
    </source>
</reference>
<organism evidence="2 3">
    <name type="scientific">Conexivisphaera calida</name>
    <dbReference type="NCBI Taxonomy" id="1874277"/>
    <lineage>
        <taxon>Archaea</taxon>
        <taxon>Nitrososphaerota</taxon>
        <taxon>Conexivisphaeria</taxon>
        <taxon>Conexivisphaerales</taxon>
        <taxon>Conexivisphaeraceae</taxon>
        <taxon>Conexivisphaera</taxon>
    </lineage>
</organism>
<gene>
    <name evidence="2" type="ORF">NAS2_0869</name>
</gene>
<proteinExistence type="predicted"/>
<feature type="transmembrane region" description="Helical" evidence="1">
    <location>
        <begin position="257"/>
        <end position="277"/>
    </location>
</feature>
<evidence type="ECO:0000313" key="2">
    <source>
        <dbReference type="EMBL" id="BBE42258.1"/>
    </source>
</evidence>
<accession>A0A4P2VMN2</accession>
<keyword evidence="1" id="KW-0812">Transmembrane</keyword>
<dbReference type="KEGG" id="ccai:NAS2_0869"/>
<feature type="transmembrane region" description="Helical" evidence="1">
    <location>
        <begin position="62"/>
        <end position="92"/>
    </location>
</feature>
<feature type="transmembrane region" description="Helical" evidence="1">
    <location>
        <begin position="178"/>
        <end position="200"/>
    </location>
</feature>
<feature type="transmembrane region" description="Helical" evidence="1">
    <location>
        <begin position="220"/>
        <end position="245"/>
    </location>
</feature>
<dbReference type="Proteomes" id="UP000509448">
    <property type="component" value="Chromosome"/>
</dbReference>